<evidence type="ECO:0000256" key="3">
    <source>
        <dbReference type="ARBA" id="ARBA00022989"/>
    </source>
</evidence>
<dbReference type="GO" id="GO:0016020">
    <property type="term" value="C:membrane"/>
    <property type="evidence" value="ECO:0007669"/>
    <property type="project" value="UniProtKB-SubCell"/>
</dbReference>
<dbReference type="RefSeq" id="WP_064951876.1">
    <property type="nucleotide sequence ID" value="NZ_LZJS01000085.1"/>
</dbReference>
<evidence type="ECO:0000313" key="8">
    <source>
        <dbReference type="Proteomes" id="UP000093861"/>
    </source>
</evidence>
<feature type="domain" description="Integral membrane bound transporter" evidence="6">
    <location>
        <begin position="41"/>
        <end position="165"/>
    </location>
</feature>
<dbReference type="Proteomes" id="UP000093861">
    <property type="component" value="Unassembled WGS sequence"/>
</dbReference>
<keyword evidence="4 5" id="KW-0472">Membrane</keyword>
<evidence type="ECO:0000256" key="5">
    <source>
        <dbReference type="SAM" id="Phobius"/>
    </source>
</evidence>
<comment type="subcellular location">
    <subcellularLocation>
        <location evidence="1">Membrane</location>
        <topology evidence="1">Multi-pass membrane protein</topology>
    </subcellularLocation>
</comment>
<gene>
    <name evidence="7" type="ORF">A5685_26025</name>
</gene>
<comment type="caution">
    <text evidence="7">The sequence shown here is derived from an EMBL/GenBank/DDBJ whole genome shotgun (WGS) entry which is preliminary data.</text>
</comment>
<evidence type="ECO:0000256" key="2">
    <source>
        <dbReference type="ARBA" id="ARBA00022692"/>
    </source>
</evidence>
<feature type="transmembrane region" description="Helical" evidence="5">
    <location>
        <begin position="54"/>
        <end position="71"/>
    </location>
</feature>
<sequence length="355" mass="36883">MGASRRAVPSLVLAAARAGSKRLRLVWFNLVQTAVAAGLSWYLAHDVLEHPQPFFAPIAAAVSLSTSNVLRAQRAIQMMIGVTLGIGVGSLVQGLLGPGGVPIGVAALVALGAAVFIGGGFIGHGMMFANQTVVSAILVLALYRGGVGLERIFDALIGGAVAIVFAVLLFPADPLTVLRDARGGVLGVLHDVLTRAAVLAIRRQAAPLEWPLTAVDRVHGELSGLLEARTTARQVVTVAPRRWGLRSVIRAADHQAVHVALLAGSVLQLARAVAPEVDGWREPLPQPVHTVLVTLAAATALADTDPAGACAYIASARHHASQLPSGAREQTHVILADTIGACIADLQRVIDLRQA</sequence>
<organism evidence="7 8">
    <name type="scientific">Mycobacterium colombiense</name>
    <dbReference type="NCBI Taxonomy" id="339268"/>
    <lineage>
        <taxon>Bacteria</taxon>
        <taxon>Bacillati</taxon>
        <taxon>Actinomycetota</taxon>
        <taxon>Actinomycetes</taxon>
        <taxon>Mycobacteriales</taxon>
        <taxon>Mycobacteriaceae</taxon>
        <taxon>Mycobacterium</taxon>
        <taxon>Mycobacterium avium complex (MAC)</taxon>
    </lineage>
</organism>
<dbReference type="Pfam" id="PF13515">
    <property type="entry name" value="FUSC_2"/>
    <property type="match status" value="1"/>
</dbReference>
<protein>
    <recommendedName>
        <fullName evidence="6">Integral membrane bound transporter domain-containing protein</fullName>
    </recommendedName>
</protein>
<evidence type="ECO:0000259" key="6">
    <source>
        <dbReference type="Pfam" id="PF13515"/>
    </source>
</evidence>
<feature type="transmembrane region" description="Helical" evidence="5">
    <location>
        <begin position="25"/>
        <end position="42"/>
    </location>
</feature>
<feature type="transmembrane region" description="Helical" evidence="5">
    <location>
        <begin position="78"/>
        <end position="96"/>
    </location>
</feature>
<evidence type="ECO:0000313" key="7">
    <source>
        <dbReference type="EMBL" id="OBH60767.1"/>
    </source>
</evidence>
<feature type="transmembrane region" description="Helical" evidence="5">
    <location>
        <begin position="128"/>
        <end position="146"/>
    </location>
</feature>
<evidence type="ECO:0000256" key="1">
    <source>
        <dbReference type="ARBA" id="ARBA00004141"/>
    </source>
</evidence>
<keyword evidence="2 5" id="KW-0812">Transmembrane</keyword>
<dbReference type="AlphaFoldDB" id="A0A1A2SAJ7"/>
<feature type="transmembrane region" description="Helical" evidence="5">
    <location>
        <begin position="152"/>
        <end position="172"/>
    </location>
</feature>
<reference evidence="7 8" key="1">
    <citation type="submission" date="2016-06" db="EMBL/GenBank/DDBJ databases">
        <authorList>
            <person name="Kjaerup R.B."/>
            <person name="Dalgaard T.S."/>
            <person name="Juul-Madsen H.R."/>
        </authorList>
    </citation>
    <scope>NUCLEOTIDE SEQUENCE [LARGE SCALE GENOMIC DNA]</scope>
    <source>
        <strain evidence="7 8">E2464</strain>
    </source>
</reference>
<dbReference type="InterPro" id="IPR049453">
    <property type="entry name" value="Memb_transporter_dom"/>
</dbReference>
<keyword evidence="3 5" id="KW-1133">Transmembrane helix</keyword>
<name>A0A1A2SAJ7_9MYCO</name>
<evidence type="ECO:0000256" key="4">
    <source>
        <dbReference type="ARBA" id="ARBA00023136"/>
    </source>
</evidence>
<dbReference type="EMBL" id="LZJS01000085">
    <property type="protein sequence ID" value="OBH60767.1"/>
    <property type="molecule type" value="Genomic_DNA"/>
</dbReference>
<accession>A0A1A2SAJ7</accession>
<proteinExistence type="predicted"/>